<comment type="subcellular location">
    <subcellularLocation>
        <location evidence="1">Membrane</location>
        <topology evidence="1">Multi-pass membrane protein</topology>
    </subcellularLocation>
</comment>
<dbReference type="Gene3D" id="2.60.470.10">
    <property type="entry name" value="Acid-sensing ion channels like domains"/>
    <property type="match status" value="1"/>
</dbReference>
<evidence type="ECO:0000256" key="1">
    <source>
        <dbReference type="ARBA" id="ARBA00004141"/>
    </source>
</evidence>
<dbReference type="PANTHER" id="PTHR11690">
    <property type="entry name" value="AMILORIDE-SENSITIVE SODIUM CHANNEL-RELATED"/>
    <property type="match status" value="1"/>
</dbReference>
<dbReference type="Gene3D" id="1.10.287.820">
    <property type="entry name" value="Acid-sensing ion channel domain"/>
    <property type="match status" value="1"/>
</dbReference>
<evidence type="ECO:0000256" key="11">
    <source>
        <dbReference type="ARBA" id="ARBA00023303"/>
    </source>
</evidence>
<keyword evidence="7" id="KW-0915">Sodium</keyword>
<dbReference type="GO" id="GO:0005886">
    <property type="term" value="C:plasma membrane"/>
    <property type="evidence" value="ECO:0007669"/>
    <property type="project" value="TreeGrafter"/>
</dbReference>
<dbReference type="InterPro" id="IPR001873">
    <property type="entry name" value="ENaC"/>
</dbReference>
<organism evidence="14 15">
    <name type="scientific">Photinus pyralis</name>
    <name type="common">Common eastern firefly</name>
    <name type="synonym">Lampyris pyralis</name>
    <dbReference type="NCBI Taxonomy" id="7054"/>
    <lineage>
        <taxon>Eukaryota</taxon>
        <taxon>Metazoa</taxon>
        <taxon>Ecdysozoa</taxon>
        <taxon>Arthropoda</taxon>
        <taxon>Hexapoda</taxon>
        <taxon>Insecta</taxon>
        <taxon>Pterygota</taxon>
        <taxon>Neoptera</taxon>
        <taxon>Endopterygota</taxon>
        <taxon>Coleoptera</taxon>
        <taxon>Polyphaga</taxon>
        <taxon>Elateriformia</taxon>
        <taxon>Elateroidea</taxon>
        <taxon>Lampyridae</taxon>
        <taxon>Lampyrinae</taxon>
        <taxon>Photinus</taxon>
    </lineage>
</organism>
<keyword evidence="9 13" id="KW-0472">Membrane</keyword>
<protein>
    <recommendedName>
        <fullName evidence="16">Pickpocket protein 28</fullName>
    </recommendedName>
</protein>
<name>A0A5N4B4B2_PHOPY</name>
<evidence type="ECO:0000313" key="14">
    <source>
        <dbReference type="EMBL" id="KAB0804406.1"/>
    </source>
</evidence>
<dbReference type="Pfam" id="PF00858">
    <property type="entry name" value="ASC"/>
    <property type="match status" value="2"/>
</dbReference>
<keyword evidence="8 12" id="KW-0406">Ion transport</keyword>
<feature type="transmembrane region" description="Helical" evidence="13">
    <location>
        <begin position="328"/>
        <end position="349"/>
    </location>
</feature>
<feature type="transmembrane region" description="Helical" evidence="13">
    <location>
        <begin position="789"/>
        <end position="815"/>
    </location>
</feature>
<keyword evidence="5 12" id="KW-0812">Transmembrane</keyword>
<evidence type="ECO:0000256" key="10">
    <source>
        <dbReference type="ARBA" id="ARBA00023201"/>
    </source>
</evidence>
<dbReference type="PRINTS" id="PR01078">
    <property type="entry name" value="AMINACHANNEL"/>
</dbReference>
<dbReference type="EMBL" id="VVIM01000001">
    <property type="protein sequence ID" value="KAB0804406.1"/>
    <property type="molecule type" value="Genomic_DNA"/>
</dbReference>
<comment type="similarity">
    <text evidence="2 12">Belongs to the amiloride-sensitive sodium channel (TC 1.A.6) family.</text>
</comment>
<dbReference type="InParanoid" id="A0A5N4B4B2"/>
<evidence type="ECO:0000256" key="3">
    <source>
        <dbReference type="ARBA" id="ARBA00022448"/>
    </source>
</evidence>
<evidence type="ECO:0000256" key="12">
    <source>
        <dbReference type="RuleBase" id="RU000679"/>
    </source>
</evidence>
<dbReference type="PANTHER" id="PTHR11690:SF288">
    <property type="entry name" value="AMILORIDE-SENSITIVE NA+ CHANNEL-RELATED"/>
    <property type="match status" value="1"/>
</dbReference>
<evidence type="ECO:0000256" key="7">
    <source>
        <dbReference type="ARBA" id="ARBA00023053"/>
    </source>
</evidence>
<evidence type="ECO:0008006" key="16">
    <source>
        <dbReference type="Google" id="ProtNLM"/>
    </source>
</evidence>
<dbReference type="PROSITE" id="PS01206">
    <property type="entry name" value="ASC"/>
    <property type="match status" value="1"/>
</dbReference>
<evidence type="ECO:0000256" key="6">
    <source>
        <dbReference type="ARBA" id="ARBA00022989"/>
    </source>
</evidence>
<dbReference type="AlphaFoldDB" id="A0A5N4B4B2"/>
<keyword evidence="15" id="KW-1185">Reference proteome</keyword>
<dbReference type="Proteomes" id="UP000327044">
    <property type="component" value="Unassembled WGS sequence"/>
</dbReference>
<dbReference type="Gene3D" id="1.10.287.770">
    <property type="entry name" value="YojJ-like"/>
    <property type="match status" value="2"/>
</dbReference>
<evidence type="ECO:0000256" key="5">
    <source>
        <dbReference type="ARBA" id="ARBA00022692"/>
    </source>
</evidence>
<keyword evidence="3 12" id="KW-0813">Transport</keyword>
<evidence type="ECO:0000256" key="13">
    <source>
        <dbReference type="SAM" id="Phobius"/>
    </source>
</evidence>
<evidence type="ECO:0000256" key="4">
    <source>
        <dbReference type="ARBA" id="ARBA00022461"/>
    </source>
</evidence>
<evidence type="ECO:0000256" key="2">
    <source>
        <dbReference type="ARBA" id="ARBA00007193"/>
    </source>
</evidence>
<proteinExistence type="inferred from homology"/>
<dbReference type="GO" id="GO:0015280">
    <property type="term" value="F:ligand-gated sodium channel activity"/>
    <property type="evidence" value="ECO:0007669"/>
    <property type="project" value="TreeGrafter"/>
</dbReference>
<comment type="caution">
    <text evidence="14">The sequence shown here is derived from an EMBL/GenBank/DDBJ whole genome shotgun (WGS) entry which is preliminary data.</text>
</comment>
<evidence type="ECO:0000256" key="8">
    <source>
        <dbReference type="ARBA" id="ARBA00023065"/>
    </source>
</evidence>
<keyword evidence="10 12" id="KW-0739">Sodium transport</keyword>
<keyword evidence="11 12" id="KW-0407">Ion channel</keyword>
<dbReference type="InterPro" id="IPR020903">
    <property type="entry name" value="ENaC_CS"/>
</dbReference>
<accession>A0A5N4B4B2</accession>
<feature type="transmembrane region" description="Helical" evidence="13">
    <location>
        <begin position="361"/>
        <end position="379"/>
    </location>
</feature>
<evidence type="ECO:0000256" key="9">
    <source>
        <dbReference type="ARBA" id="ARBA00023136"/>
    </source>
</evidence>
<keyword evidence="6 13" id="KW-1133">Transmembrane helix</keyword>
<keyword evidence="4 12" id="KW-0894">Sodium channel</keyword>
<evidence type="ECO:0000313" key="15">
    <source>
        <dbReference type="Proteomes" id="UP000327044"/>
    </source>
</evidence>
<reference evidence="14 15" key="1">
    <citation type="journal article" date="2018" name="Elife">
        <title>Firefly genomes illuminate parallel origins of bioluminescence in beetles.</title>
        <authorList>
            <person name="Fallon T.R."/>
            <person name="Lower S.E."/>
            <person name="Chang C.H."/>
            <person name="Bessho-Uehara M."/>
            <person name="Martin G.J."/>
            <person name="Bewick A.J."/>
            <person name="Behringer M."/>
            <person name="Debat H.J."/>
            <person name="Wong I."/>
            <person name="Day J.C."/>
            <person name="Suvorov A."/>
            <person name="Silva C.J."/>
            <person name="Stanger-Hall K.F."/>
            <person name="Hall D.W."/>
            <person name="Schmitz R.J."/>
            <person name="Nelson D.R."/>
            <person name="Lewis S.M."/>
            <person name="Shigenobu S."/>
            <person name="Bybee S.M."/>
            <person name="Larracuente A.M."/>
            <person name="Oba Y."/>
            <person name="Weng J.K."/>
        </authorList>
    </citation>
    <scope>NUCLEOTIDE SEQUENCE [LARGE SCALE GENOMIC DNA]</scope>
    <source>
        <strain evidence="14">1611_PpyrPB1</strain>
        <tissue evidence="14">Whole body</tissue>
    </source>
</reference>
<gene>
    <name evidence="14" type="ORF">PPYR_01376</name>
</gene>
<sequence>MLPYFDVLGMTTVKWIGKSLNLNESLGISVTSEGFCYTFNMLPYEEILRYSDNFNNSMKPKNKSRKWSLEEGYPPGETFDAFPRRTFMPGLDGGLTIDNIYVNNSHLDYLCGESLQGFKVALHHPSEFPSMDRHFRLPLNQAVVVAIKPQMITVSPQLWNYSPKDRRCYFANERYLESYKMYTQQNCLQECVANYTFAQCKCIPFYYASPEEKITICGPANNECVRQSKLKYLEIESSNGKESEQCDCLPLCTSLSYEVETSQTDWSWHNVLNILNHVKGLNRIRTDLDPKRAHFSKLTVYYKDLQFMTCVRNELYGLVDFFSNMGGLTGLFIGFSVVSAIEIVYFCTLRIWVLQQFSFRIVWFLIILTVATCSTILVLKTYRKWVTSPVIVSFATSENSISEIPFPAVTICPVVKSNVETFNFTDAYLKKILGTELPPFDEEAWRSLSLICSIDLPASETDDDLFVNDTAVAMLLNVFPELDSENISELKWRGKILDPNEYFSYTFTSEGICYSFNMLDAGDIIKNPEEYTIPTDRKSHNVREWSLDKGYSTSDIDDSYPMRTFVSGALGGFVFDAMTTKRKDLDYLCQESLQGYKVVLHHPAEWPNLDRHFRVPLNSAVDVGIKPRVTGVSPTLRDYDPKRRKCYFTEERQLTYFRKYTQTNCLQECLSNYTLRTCGCLGFYMPKDRDTPICGPGNLPCLYQSKIDYLKHDQEACFCLPSCTSLEYDIELSIIDWDWHRAINAMRAVSHKNYTMEFEKLYLARLSIFFKDMQFLASERNELYGFVDFLSSIGGLLGLFIGISITSFIEVIYFCTLRLWCNLKKYGPGYWSGEPDLVDEDEQNGAKVL</sequence>